<evidence type="ECO:0000256" key="3">
    <source>
        <dbReference type="ARBA" id="ARBA00023295"/>
    </source>
</evidence>
<evidence type="ECO:0000313" key="7">
    <source>
        <dbReference type="EMBL" id="GAB84229.1"/>
    </source>
</evidence>
<evidence type="ECO:0000313" key="8">
    <source>
        <dbReference type="Proteomes" id="UP000010744"/>
    </source>
</evidence>
<dbReference type="SUPFAM" id="SSF51445">
    <property type="entry name" value="(Trans)glycosidases"/>
    <property type="match status" value="1"/>
</dbReference>
<name>A0ABQ0HPN2_GORRU</name>
<accession>A0ABQ0HPN2</accession>
<keyword evidence="5" id="KW-0732">Signal</keyword>
<dbReference type="Proteomes" id="UP000010744">
    <property type="component" value="Unassembled WGS sequence"/>
</dbReference>
<feature type="active site" description="Nucleophile" evidence="4">
    <location>
        <position position="270"/>
    </location>
</feature>
<dbReference type="InterPro" id="IPR000805">
    <property type="entry name" value="Glyco_hydro_26"/>
</dbReference>
<dbReference type="PANTHER" id="PTHR40079:SF4">
    <property type="entry name" value="GH26 DOMAIN-CONTAINING PROTEIN-RELATED"/>
    <property type="match status" value="1"/>
</dbReference>
<comment type="caution">
    <text evidence="7">The sequence shown here is derived from an EMBL/GenBank/DDBJ whole genome shotgun (WGS) entry which is preliminary data.</text>
</comment>
<protein>
    <recommendedName>
        <fullName evidence="6">GH26 domain-containing protein</fullName>
    </recommendedName>
</protein>
<dbReference type="Gene3D" id="3.20.20.80">
    <property type="entry name" value="Glycosidases"/>
    <property type="match status" value="1"/>
</dbReference>
<dbReference type="Pfam" id="PF02156">
    <property type="entry name" value="Glyco_hydro_26"/>
    <property type="match status" value="1"/>
</dbReference>
<gene>
    <name evidence="7" type="ORF">GORBP_036_00080</name>
</gene>
<sequence>MHPTSPARPSRFLTRRNFLLASVGTATSTYFAACSSADHGSPSNSLPQHYWGCFLPGSVLSSAGSAKAIDQLAQLAGTKPNIVHVFVSMNDQLPVATLDVVQRVAATPLLTLEPWNPYAGQTQSEFAPRRVAAGQHDAALHRWAGQLSSWKHPVLLRFAQEMNGSWYPWSVGVSGNSAAEYRAAWQRMYAIISSAASNVSFVWAPNAITEGTTDFTNCFPGHEFVDYLGLDGYNWGTIPGHQWQSADKLFSHSVAALDRLTPNLPILVTEVGCAEGNQPGLKAQWIREFFTVIETSERVSGFVWFQMDKERDWRFNSSSASTAAFRESLSQWTHR</sequence>
<dbReference type="EMBL" id="BAHB01000036">
    <property type="protein sequence ID" value="GAB84229.1"/>
    <property type="molecule type" value="Genomic_DNA"/>
</dbReference>
<reference evidence="7 8" key="1">
    <citation type="submission" date="2012-08" db="EMBL/GenBank/DDBJ databases">
        <title>Whole genome shotgun sequence of Gordonia rubripertincta NBRC 101908.</title>
        <authorList>
            <person name="Takarada H."/>
            <person name="Hosoyama A."/>
            <person name="Tsuchikane K."/>
            <person name="Katsumata H."/>
            <person name="Baba S."/>
            <person name="Ohji S."/>
            <person name="Yamazaki S."/>
            <person name="Fujita N."/>
        </authorList>
    </citation>
    <scope>NUCLEOTIDE SEQUENCE [LARGE SCALE GENOMIC DNA]</scope>
    <source>
        <strain evidence="7 8">NBRC 101908</strain>
    </source>
</reference>
<proteinExistence type="inferred from homology"/>
<dbReference type="InterPro" id="IPR017853">
    <property type="entry name" value="GH"/>
</dbReference>
<comment type="similarity">
    <text evidence="1 4">Belongs to the glycosyl hydrolase 26 family.</text>
</comment>
<dbReference type="InterPro" id="IPR022790">
    <property type="entry name" value="GH26_dom"/>
</dbReference>
<keyword evidence="3 4" id="KW-0326">Glycosidase</keyword>
<dbReference type="PANTHER" id="PTHR40079">
    <property type="entry name" value="MANNAN ENDO-1,4-BETA-MANNOSIDASE E-RELATED"/>
    <property type="match status" value="1"/>
</dbReference>
<feature type="domain" description="GH26" evidence="6">
    <location>
        <begin position="37"/>
        <end position="324"/>
    </location>
</feature>
<feature type="signal peptide" evidence="5">
    <location>
        <begin position="1"/>
        <end position="32"/>
    </location>
</feature>
<evidence type="ECO:0000256" key="2">
    <source>
        <dbReference type="ARBA" id="ARBA00022801"/>
    </source>
</evidence>
<evidence type="ECO:0000256" key="1">
    <source>
        <dbReference type="ARBA" id="ARBA00007754"/>
    </source>
</evidence>
<keyword evidence="2 4" id="KW-0378">Hydrolase</keyword>
<evidence type="ECO:0000256" key="4">
    <source>
        <dbReference type="PROSITE-ProRule" id="PRU01100"/>
    </source>
</evidence>
<organism evidence="7 8">
    <name type="scientific">Gordonia rubripertincta NBRC 101908</name>
    <dbReference type="NCBI Taxonomy" id="1077975"/>
    <lineage>
        <taxon>Bacteria</taxon>
        <taxon>Bacillati</taxon>
        <taxon>Actinomycetota</taxon>
        <taxon>Actinomycetes</taxon>
        <taxon>Mycobacteriales</taxon>
        <taxon>Gordoniaceae</taxon>
        <taxon>Gordonia</taxon>
    </lineage>
</organism>
<feature type="chain" id="PRO_5046809739" description="GH26 domain-containing protein" evidence="5">
    <location>
        <begin position="33"/>
        <end position="335"/>
    </location>
</feature>
<evidence type="ECO:0000256" key="5">
    <source>
        <dbReference type="SAM" id="SignalP"/>
    </source>
</evidence>
<dbReference type="PROSITE" id="PS51764">
    <property type="entry name" value="GH26"/>
    <property type="match status" value="1"/>
</dbReference>
<evidence type="ECO:0000259" key="6">
    <source>
        <dbReference type="PROSITE" id="PS51764"/>
    </source>
</evidence>
<keyword evidence="8" id="KW-1185">Reference proteome</keyword>
<feature type="active site" description="Proton donor" evidence="4">
    <location>
        <position position="161"/>
    </location>
</feature>